<protein>
    <recommendedName>
        <fullName evidence="3">Holocarboxylase synthetase</fullName>
    </recommendedName>
</protein>
<dbReference type="InterPro" id="IPR016549">
    <property type="entry name" value="UCP009193"/>
</dbReference>
<feature type="compositionally biased region" description="Polar residues" evidence="1">
    <location>
        <begin position="154"/>
        <end position="195"/>
    </location>
</feature>
<feature type="region of interest" description="Disordered" evidence="1">
    <location>
        <begin position="154"/>
        <end position="206"/>
    </location>
</feature>
<organism evidence="2">
    <name type="scientific">Arundo donax</name>
    <name type="common">Giant reed</name>
    <name type="synonym">Donax arundinaceus</name>
    <dbReference type="NCBI Taxonomy" id="35708"/>
    <lineage>
        <taxon>Eukaryota</taxon>
        <taxon>Viridiplantae</taxon>
        <taxon>Streptophyta</taxon>
        <taxon>Embryophyta</taxon>
        <taxon>Tracheophyta</taxon>
        <taxon>Spermatophyta</taxon>
        <taxon>Magnoliopsida</taxon>
        <taxon>Liliopsida</taxon>
        <taxon>Poales</taxon>
        <taxon>Poaceae</taxon>
        <taxon>PACMAD clade</taxon>
        <taxon>Arundinoideae</taxon>
        <taxon>Arundineae</taxon>
        <taxon>Arundo</taxon>
    </lineage>
</organism>
<reference evidence="2" key="1">
    <citation type="submission" date="2014-09" db="EMBL/GenBank/DDBJ databases">
        <authorList>
            <person name="Magalhaes I.L.F."/>
            <person name="Oliveira U."/>
            <person name="Santos F.R."/>
            <person name="Vidigal T.H.D.A."/>
            <person name="Brescovit A.D."/>
            <person name="Santos A.J."/>
        </authorList>
    </citation>
    <scope>NUCLEOTIDE SEQUENCE</scope>
    <source>
        <tissue evidence="2">Shoot tissue taken approximately 20 cm above the soil surface</tissue>
    </source>
</reference>
<evidence type="ECO:0008006" key="3">
    <source>
        <dbReference type="Google" id="ProtNLM"/>
    </source>
</evidence>
<dbReference type="PIRSF" id="PIRSF009193">
    <property type="entry name" value="UCP009193"/>
    <property type="match status" value="1"/>
</dbReference>
<dbReference type="AlphaFoldDB" id="A0A0A9B9A7"/>
<name>A0A0A9B9A7_ARUDO</name>
<evidence type="ECO:0000313" key="2">
    <source>
        <dbReference type="EMBL" id="JAD59916.1"/>
    </source>
</evidence>
<reference evidence="2" key="2">
    <citation type="journal article" date="2015" name="Data Brief">
        <title>Shoot transcriptome of the giant reed, Arundo donax.</title>
        <authorList>
            <person name="Barrero R.A."/>
            <person name="Guerrero F.D."/>
            <person name="Moolhuijzen P."/>
            <person name="Goolsby J.A."/>
            <person name="Tidwell J."/>
            <person name="Bellgard S.E."/>
            <person name="Bellgard M.I."/>
        </authorList>
    </citation>
    <scope>NUCLEOTIDE SEQUENCE</scope>
    <source>
        <tissue evidence="2">Shoot tissue taken approximately 20 cm above the soil surface</tissue>
    </source>
</reference>
<accession>A0A0A9B9A7</accession>
<proteinExistence type="predicted"/>
<evidence type="ECO:0000256" key="1">
    <source>
        <dbReference type="SAM" id="MobiDB-lite"/>
    </source>
</evidence>
<sequence>MARKRKTEAAPRLDEADRTLYSTFCSAANSLSQFYSQAIAQQKQTFQAGELHAFEKLYQWILRKYDEESRLTVADIMAHVQHEMDYGGSDAPVGPRAQQYAQSVSGQFGNSSSQIPAGVVYGQASGLTPRAINSEQSKNTIFANALSSPVRRSLQNCHPTQGQGANNGGRNTTEANSGGPNREANSAASNDTTMDMISDSAADEYY</sequence>
<dbReference type="EMBL" id="GBRH01237979">
    <property type="protein sequence ID" value="JAD59916.1"/>
    <property type="molecule type" value="Transcribed_RNA"/>
</dbReference>
<dbReference type="PANTHER" id="PTHR33675:SF8">
    <property type="entry name" value="HOLOCARBOXYLASE SYNTHETASE"/>
    <property type="match status" value="1"/>
</dbReference>
<dbReference type="PANTHER" id="PTHR33675">
    <property type="entry name" value="NUCLEAR RECEPTOR FAMILY 2 GROUP C PROTEIN"/>
    <property type="match status" value="1"/>
</dbReference>